<dbReference type="Proteomes" id="UP001324427">
    <property type="component" value="Unassembled WGS sequence"/>
</dbReference>
<evidence type="ECO:0000259" key="2">
    <source>
        <dbReference type="SMART" id="SM00974"/>
    </source>
</evidence>
<feature type="region of interest" description="Disordered" evidence="1">
    <location>
        <begin position="1"/>
        <end position="44"/>
    </location>
</feature>
<organism evidence="3 4">
    <name type="scientific">Oleoguttula mirabilis</name>
    <dbReference type="NCBI Taxonomy" id="1507867"/>
    <lineage>
        <taxon>Eukaryota</taxon>
        <taxon>Fungi</taxon>
        <taxon>Dikarya</taxon>
        <taxon>Ascomycota</taxon>
        <taxon>Pezizomycotina</taxon>
        <taxon>Dothideomycetes</taxon>
        <taxon>Dothideomycetidae</taxon>
        <taxon>Mycosphaerellales</taxon>
        <taxon>Teratosphaeriaceae</taxon>
        <taxon>Oleoguttula</taxon>
    </lineage>
</organism>
<dbReference type="InterPro" id="IPR018306">
    <property type="entry name" value="Phage_T5_Orf172_DNA-bd"/>
</dbReference>
<dbReference type="AlphaFoldDB" id="A0AAV9JGE9"/>
<sequence length="382" mass="41922">MTPTRKSQQSPSAPSIDIDISLGTPARAPLHVGHNRSASEPNVSAAVGVSPEIVIHSADDPGGDTSPLPILARRLDPTGSSESLPGLSIDAIGCSTQPGLPQSSDGTETTGVRGRSTAIRRRTSSSADGFTAGEASSWALWTVRTEVRALVLEPLPKPNDKGCIYVVEDVATKRHVKIGMTMRPFRTRLAEIARTHKRSLDETNAWHLPGISYIQLLRLEALVHADLAQYQRNLSVRNSSNRRVHREWFEVDKATAQKTVRMWWDIMCNIGIKPGMELEPVVCEALNSSPAFDVDMADEANGDQADTDSHAEHTERIRMWTDLLLLRQRHAAWWGSSSGAKWIMGCALLWMLPELMGLPPNVGYILQAAGVALWTRHTFSSF</sequence>
<protein>
    <recommendedName>
        <fullName evidence="2">Bacteriophage T5 Orf172 DNA-binding domain-containing protein</fullName>
    </recommendedName>
</protein>
<dbReference type="SMART" id="SM00974">
    <property type="entry name" value="T5orf172"/>
    <property type="match status" value="1"/>
</dbReference>
<evidence type="ECO:0000256" key="1">
    <source>
        <dbReference type="SAM" id="MobiDB-lite"/>
    </source>
</evidence>
<feature type="compositionally biased region" description="Low complexity" evidence="1">
    <location>
        <begin position="10"/>
        <end position="21"/>
    </location>
</feature>
<feature type="domain" description="Bacteriophage T5 Orf172 DNA-binding" evidence="2">
    <location>
        <begin position="170"/>
        <end position="263"/>
    </location>
</feature>
<keyword evidence="4" id="KW-1185">Reference proteome</keyword>
<proteinExistence type="predicted"/>
<comment type="caution">
    <text evidence="3">The sequence shown here is derived from an EMBL/GenBank/DDBJ whole genome shotgun (WGS) entry which is preliminary data.</text>
</comment>
<feature type="compositionally biased region" description="Polar residues" evidence="1">
    <location>
        <begin position="95"/>
        <end position="110"/>
    </location>
</feature>
<gene>
    <name evidence="3" type="ORF">LTR36_004561</name>
</gene>
<dbReference type="Pfam" id="PF10544">
    <property type="entry name" value="T5orf172"/>
    <property type="match status" value="1"/>
</dbReference>
<name>A0AAV9JGE9_9PEZI</name>
<feature type="region of interest" description="Disordered" evidence="1">
    <location>
        <begin position="95"/>
        <end position="128"/>
    </location>
</feature>
<reference evidence="3 4" key="1">
    <citation type="submission" date="2021-11" db="EMBL/GenBank/DDBJ databases">
        <title>Black yeast isolated from Biological Soil Crust.</title>
        <authorList>
            <person name="Kurbessoian T."/>
        </authorList>
    </citation>
    <scope>NUCLEOTIDE SEQUENCE [LARGE SCALE GENOMIC DNA]</scope>
    <source>
        <strain evidence="3 4">CCFEE 5522</strain>
    </source>
</reference>
<evidence type="ECO:0000313" key="4">
    <source>
        <dbReference type="Proteomes" id="UP001324427"/>
    </source>
</evidence>
<evidence type="ECO:0000313" key="3">
    <source>
        <dbReference type="EMBL" id="KAK4544063.1"/>
    </source>
</evidence>
<dbReference type="EMBL" id="JAVFHQ010000027">
    <property type="protein sequence ID" value="KAK4544063.1"/>
    <property type="molecule type" value="Genomic_DNA"/>
</dbReference>
<accession>A0AAV9JGE9</accession>